<protein>
    <submittedName>
        <fullName evidence="2">Uncharacterized protein</fullName>
    </submittedName>
</protein>
<evidence type="ECO:0000256" key="1">
    <source>
        <dbReference type="SAM" id="MobiDB-lite"/>
    </source>
</evidence>
<accession>A0AA35L6C2</accession>
<proteinExistence type="predicted"/>
<gene>
    <name evidence="2" type="ORF">PODLI_1B026406</name>
</gene>
<feature type="compositionally biased region" description="Basic residues" evidence="1">
    <location>
        <begin position="75"/>
        <end position="86"/>
    </location>
</feature>
<keyword evidence="3" id="KW-1185">Reference proteome</keyword>
<evidence type="ECO:0000313" key="3">
    <source>
        <dbReference type="Proteomes" id="UP001178461"/>
    </source>
</evidence>
<evidence type="ECO:0000313" key="2">
    <source>
        <dbReference type="EMBL" id="CAI5790077.1"/>
    </source>
</evidence>
<organism evidence="2 3">
    <name type="scientific">Podarcis lilfordi</name>
    <name type="common">Lilford's wall lizard</name>
    <dbReference type="NCBI Taxonomy" id="74358"/>
    <lineage>
        <taxon>Eukaryota</taxon>
        <taxon>Metazoa</taxon>
        <taxon>Chordata</taxon>
        <taxon>Craniata</taxon>
        <taxon>Vertebrata</taxon>
        <taxon>Euteleostomi</taxon>
        <taxon>Lepidosauria</taxon>
        <taxon>Squamata</taxon>
        <taxon>Bifurcata</taxon>
        <taxon>Unidentata</taxon>
        <taxon>Episquamata</taxon>
        <taxon>Laterata</taxon>
        <taxon>Lacertibaenia</taxon>
        <taxon>Lacertidae</taxon>
        <taxon>Podarcis</taxon>
    </lineage>
</organism>
<dbReference type="Proteomes" id="UP001178461">
    <property type="component" value="Chromosome 13"/>
</dbReference>
<dbReference type="EMBL" id="OX395138">
    <property type="protein sequence ID" value="CAI5790077.1"/>
    <property type="molecule type" value="Genomic_DNA"/>
</dbReference>
<feature type="region of interest" description="Disordered" evidence="1">
    <location>
        <begin position="65"/>
        <end position="112"/>
    </location>
</feature>
<name>A0AA35L6C2_9SAUR</name>
<sequence>MCADGSAPATGFFQRFPALRDVTRARAEERKAPSQRRGEKAVACRAVRDGVIASRPPTSRPVFFLRSNRVERGGRQARRRGRRGRKPREGLTRRRATCPPVSSHTRRPLPRI</sequence>
<dbReference type="AlphaFoldDB" id="A0AA35L6C2"/>
<reference evidence="2" key="1">
    <citation type="submission" date="2022-12" db="EMBL/GenBank/DDBJ databases">
        <authorList>
            <person name="Alioto T."/>
            <person name="Alioto T."/>
            <person name="Gomez Garrido J."/>
        </authorList>
    </citation>
    <scope>NUCLEOTIDE SEQUENCE</scope>
</reference>